<dbReference type="AlphaFoldDB" id="A0A7I7K600"/>
<keyword evidence="2" id="KW-1185">Reference proteome</keyword>
<dbReference type="InterPro" id="IPR058714">
    <property type="entry name" value="LpqS"/>
</dbReference>
<name>A0A7I7K600_9MYCO</name>
<reference evidence="1 2" key="1">
    <citation type="journal article" date="2019" name="Emerg. Microbes Infect.">
        <title>Comprehensive subspecies identification of 175 nontuberculous mycobacteria species based on 7547 genomic profiles.</title>
        <authorList>
            <person name="Matsumoto Y."/>
            <person name="Kinjo T."/>
            <person name="Motooka D."/>
            <person name="Nabeya D."/>
            <person name="Jung N."/>
            <person name="Uechi K."/>
            <person name="Horii T."/>
            <person name="Iida T."/>
            <person name="Fujita J."/>
            <person name="Nakamura S."/>
        </authorList>
    </citation>
    <scope>NUCLEOTIDE SEQUENCE [LARGE SCALE GENOMIC DNA]</scope>
    <source>
        <strain evidence="1 2">JCM 6396</strain>
    </source>
</reference>
<dbReference type="KEGG" id="mdu:MDUV_43850"/>
<sequence>MVVFAFWTVLVAGGWAPQATAPATEHGHHAVAPAPAGAATSLSVDHPHVSPDDRYFAADAMAEAVVPRAGLALIAFALVAVLAVPLLWRQAAVATERGPPRRTPASSGGRALLCLLCIARR</sequence>
<protein>
    <submittedName>
        <fullName evidence="1">Uncharacterized protein</fullName>
    </submittedName>
</protein>
<evidence type="ECO:0000313" key="1">
    <source>
        <dbReference type="EMBL" id="BBX19525.1"/>
    </source>
</evidence>
<proteinExistence type="predicted"/>
<accession>A0A7I7K600</accession>
<organism evidence="1 2">
    <name type="scientific">Mycolicibacterium duvalii</name>
    <dbReference type="NCBI Taxonomy" id="39688"/>
    <lineage>
        <taxon>Bacteria</taxon>
        <taxon>Bacillati</taxon>
        <taxon>Actinomycetota</taxon>
        <taxon>Actinomycetes</taxon>
        <taxon>Mycobacteriales</taxon>
        <taxon>Mycobacteriaceae</taxon>
        <taxon>Mycolicibacterium</taxon>
    </lineage>
</organism>
<dbReference type="Pfam" id="PF26327">
    <property type="entry name" value="LpqS"/>
    <property type="match status" value="1"/>
</dbReference>
<dbReference type="EMBL" id="AP022563">
    <property type="protein sequence ID" value="BBX19525.1"/>
    <property type="molecule type" value="Genomic_DNA"/>
</dbReference>
<evidence type="ECO:0000313" key="2">
    <source>
        <dbReference type="Proteomes" id="UP000467006"/>
    </source>
</evidence>
<dbReference type="Proteomes" id="UP000467006">
    <property type="component" value="Chromosome"/>
</dbReference>
<gene>
    <name evidence="1" type="ORF">MDUV_43850</name>
</gene>